<dbReference type="HOGENOM" id="CLU_002926_1_1_10"/>
<dbReference type="PaxDb" id="435591-BDI_1318"/>
<dbReference type="PROSITE" id="PS51257">
    <property type="entry name" value="PROKAR_LIPOPROTEIN"/>
    <property type="match status" value="1"/>
</dbReference>
<sequence length="869" mass="98369">MNNKINDATMRIKQSIYIYAFAALLLGGCKSNNELTIPTNLRTEYLTEPIGLDTSSPRFTWEYSGNEEGFKASRYEVRIGTSPDDLRPYAEGMALKPHTRYYWNVTVWDGEGRPCATSETASFETAKFDPSDWSASWITDHKDKEFEPAPLFRKSFPVGKEVKDARVYVASAGYHELFINGERVGTNYLDPGYTHFDKRILYVTHDVTSLLKQGDNAVAAVLGNGWYNEQSVAVWNFHEARWRDRPRLLCELRITYTDGTTEVIGSDETWKTSTGAYTYNNIYSGDKFDARLEEAGWKTAHFDDSKWEAALPAQAPAPLLVAQQMPGIRITEEVRPVSMKRFSDQLYVYSFPKNMSGLCRLKVKGEAGTRITLKHGELLKKDGRLEQGNINVYYHPVKPDEVFQMDVFTLKGTGEEEIFMPSFSYHGFQYVEVESSRPVTLTEENLTGLFMHTDVRPSGSFACSNPLLNKIWEATMQAYRSNLHSIPTDCPQREKNGWTADAHIAIDLGLLGFDGITLYEKWMDDIIDNQREAGEISGIIPSSGWGYGEWPGPVWDAVMFIIPNALYDYYGESRSIERLYPTMLRYLDYLKTKEKDGYLPFGLGDWVYWKATTNNEYTSTAYYYLDYKLMARFASLLGKDAAPYQEKANTLKSLINQKFFNAETGVYAEGTQTAQALALYLGLVPEGKEQLVADKLREVVAGNNYFLDFGLLGSKTVPAMLTKYGYIEDAMKMITKTEAPSWGYWVETMGYSTLPETWTLSPKFADASLNHVFMGDVSAWMMNQLAGINHDDSAPGFRHIRITPHFVKELDWAKGEYHSVRGRIASEWKREGDKVMLTVTIPADCSADIVVGDQTETVSAGTHTFTYPA</sequence>
<evidence type="ECO:0000256" key="2">
    <source>
        <dbReference type="ARBA" id="ARBA00012652"/>
    </source>
</evidence>
<evidence type="ECO:0000256" key="1">
    <source>
        <dbReference type="ARBA" id="ARBA00001445"/>
    </source>
</evidence>
<dbReference type="InterPro" id="IPR008979">
    <property type="entry name" value="Galactose-bd-like_sf"/>
</dbReference>
<dbReference type="PANTHER" id="PTHR33307:SF6">
    <property type="entry name" value="ALPHA-RHAMNOSIDASE (EUROFUNG)-RELATED"/>
    <property type="match status" value="1"/>
</dbReference>
<dbReference type="SUPFAM" id="SSF48208">
    <property type="entry name" value="Six-hairpin glycosidases"/>
    <property type="match status" value="1"/>
</dbReference>
<dbReference type="AlphaFoldDB" id="A6LBL4"/>
<reference evidence="8 9" key="1">
    <citation type="journal article" date="2007" name="PLoS Biol.">
        <title>Evolution of symbiotic bacteria in the distal human intestine.</title>
        <authorList>
            <person name="Xu J."/>
            <person name="Mahowald M.A."/>
            <person name="Ley R.E."/>
            <person name="Lozupone C.A."/>
            <person name="Hamady M."/>
            <person name="Martens E.C."/>
            <person name="Henrissat B."/>
            <person name="Coutinho P.M."/>
            <person name="Minx P."/>
            <person name="Latreille P."/>
            <person name="Cordum H."/>
            <person name="Van Brunt A."/>
            <person name="Kim K."/>
            <person name="Fulton R.S."/>
            <person name="Fulton L.A."/>
            <person name="Clifton S.W."/>
            <person name="Wilson R.K."/>
            <person name="Knight R.D."/>
            <person name="Gordon J.I."/>
        </authorList>
    </citation>
    <scope>NUCLEOTIDE SEQUENCE [LARGE SCALE GENOMIC DNA]</scope>
    <source>
        <strain evidence="9">ATCC 8503 / DSM 20701 / CIP 104284 / JCM 5825 / NCTC 11152</strain>
    </source>
</reference>
<dbReference type="InterPro" id="IPR035398">
    <property type="entry name" value="Bac_rhamnosid_C"/>
</dbReference>
<evidence type="ECO:0000259" key="5">
    <source>
        <dbReference type="Pfam" id="PF08531"/>
    </source>
</evidence>
<dbReference type="GO" id="GO:0005975">
    <property type="term" value="P:carbohydrate metabolic process"/>
    <property type="evidence" value="ECO:0007669"/>
    <property type="project" value="InterPro"/>
</dbReference>
<dbReference type="SUPFAM" id="SSF49785">
    <property type="entry name" value="Galactose-binding domain-like"/>
    <property type="match status" value="1"/>
</dbReference>
<dbReference type="Gene3D" id="2.60.120.260">
    <property type="entry name" value="Galactose-binding domain-like"/>
    <property type="match status" value="2"/>
</dbReference>
<comment type="catalytic activity">
    <reaction evidence="1">
        <text>Hydrolysis of terminal non-reducing alpha-L-rhamnose residues in alpha-L-rhamnosides.</text>
        <dbReference type="EC" id="3.2.1.40"/>
    </reaction>
</comment>
<dbReference type="Pfam" id="PF25788">
    <property type="entry name" value="Ig_Rha78A_N"/>
    <property type="match status" value="1"/>
</dbReference>
<dbReference type="Gene3D" id="2.60.420.10">
    <property type="entry name" value="Maltose phosphorylase, domain 3"/>
    <property type="match status" value="1"/>
</dbReference>
<dbReference type="Gene3D" id="2.60.40.10">
    <property type="entry name" value="Immunoglobulins"/>
    <property type="match status" value="1"/>
</dbReference>
<evidence type="ECO:0000256" key="3">
    <source>
        <dbReference type="ARBA" id="ARBA00022801"/>
    </source>
</evidence>
<dbReference type="KEGG" id="pdi:BDI_1318"/>
<dbReference type="InterPro" id="IPR035396">
    <property type="entry name" value="Bac_rhamnosid6H"/>
</dbReference>
<dbReference type="Pfam" id="PF05592">
    <property type="entry name" value="Bac_rhamnosid"/>
    <property type="match status" value="1"/>
</dbReference>
<evidence type="ECO:0000259" key="7">
    <source>
        <dbReference type="Pfam" id="PF17390"/>
    </source>
</evidence>
<keyword evidence="3 8" id="KW-0378">Hydrolase</keyword>
<dbReference type="InterPro" id="IPR013737">
    <property type="entry name" value="Bac_rhamnosid_N"/>
</dbReference>
<accession>A6LBL4</accession>
<dbReference type="STRING" id="435591.BDI_1318"/>
<evidence type="ECO:0000313" key="9">
    <source>
        <dbReference type="Proteomes" id="UP000000566"/>
    </source>
</evidence>
<proteinExistence type="predicted"/>
<feature type="domain" description="Alpha-L-rhamnosidase six-hairpin glycosidase" evidence="6">
    <location>
        <begin position="458"/>
        <end position="784"/>
    </location>
</feature>
<dbReference type="InterPro" id="IPR013783">
    <property type="entry name" value="Ig-like_fold"/>
</dbReference>
<feature type="domain" description="Alpha-L-rhamnosidase C-terminal" evidence="7">
    <location>
        <begin position="787"/>
        <end position="864"/>
    </location>
</feature>
<keyword evidence="9" id="KW-1185">Reference proteome</keyword>
<feature type="domain" description="Bacterial alpha-L-rhamnosidase N-terminal" evidence="5">
    <location>
        <begin position="160"/>
        <end position="332"/>
    </location>
</feature>
<protein>
    <recommendedName>
        <fullName evidence="2">alpha-L-rhamnosidase</fullName>
        <ecNumber evidence="2">3.2.1.40</ecNumber>
    </recommendedName>
</protein>
<dbReference type="Pfam" id="PF08531">
    <property type="entry name" value="Bac_rhamnosid_N"/>
    <property type="match status" value="1"/>
</dbReference>
<dbReference type="CAZy" id="GH78">
    <property type="family name" value="Glycoside Hydrolase Family 78"/>
</dbReference>
<dbReference type="Pfam" id="PF17389">
    <property type="entry name" value="Bac_rhamnosid6H"/>
    <property type="match status" value="1"/>
</dbReference>
<dbReference type="eggNOG" id="COG3408">
    <property type="taxonomic scope" value="Bacteria"/>
</dbReference>
<dbReference type="InterPro" id="IPR016007">
    <property type="entry name" value="Alpha_rhamnosid"/>
</dbReference>
<feature type="domain" description="Alpha-L-rhamnosidase concanavalin-like" evidence="4">
    <location>
        <begin position="341"/>
        <end position="452"/>
    </location>
</feature>
<dbReference type="EMBL" id="CP000140">
    <property type="protein sequence ID" value="ABR43078.1"/>
    <property type="molecule type" value="Genomic_DNA"/>
</dbReference>
<dbReference type="Gene3D" id="1.50.10.10">
    <property type="match status" value="1"/>
</dbReference>
<dbReference type="PIRSF" id="PIRSF010631">
    <property type="entry name" value="A-rhamnsds"/>
    <property type="match status" value="1"/>
</dbReference>
<evidence type="ECO:0000259" key="6">
    <source>
        <dbReference type="Pfam" id="PF17389"/>
    </source>
</evidence>
<dbReference type="EC" id="3.2.1.40" evidence="2"/>
<gene>
    <name evidence="8" type="ordered locus">BDI_1318</name>
</gene>
<evidence type="ECO:0000313" key="8">
    <source>
        <dbReference type="EMBL" id="ABR43078.1"/>
    </source>
</evidence>
<dbReference type="Pfam" id="PF17390">
    <property type="entry name" value="Bac_rhamnosid_C"/>
    <property type="match status" value="1"/>
</dbReference>
<evidence type="ECO:0000259" key="4">
    <source>
        <dbReference type="Pfam" id="PF05592"/>
    </source>
</evidence>
<dbReference type="Proteomes" id="UP000000566">
    <property type="component" value="Chromosome"/>
</dbReference>
<dbReference type="InterPro" id="IPR012341">
    <property type="entry name" value="6hp_glycosidase-like_sf"/>
</dbReference>
<name>A6LBL4_PARD8</name>
<dbReference type="GO" id="GO:0030596">
    <property type="term" value="F:alpha-L-rhamnosidase activity"/>
    <property type="evidence" value="ECO:0007669"/>
    <property type="project" value="UniProtKB-EC"/>
</dbReference>
<dbReference type="InterPro" id="IPR008928">
    <property type="entry name" value="6-hairpin_glycosidase_sf"/>
</dbReference>
<dbReference type="InterPro" id="IPR008902">
    <property type="entry name" value="Rhamnosid_concanavalin"/>
</dbReference>
<organism evidence="8 9">
    <name type="scientific">Parabacteroides distasonis (strain ATCC 8503 / DSM 20701 / CIP 104284 / JCM 5825 / NCTC 11152)</name>
    <dbReference type="NCBI Taxonomy" id="435591"/>
    <lineage>
        <taxon>Bacteria</taxon>
        <taxon>Pseudomonadati</taxon>
        <taxon>Bacteroidota</taxon>
        <taxon>Bacteroidia</taxon>
        <taxon>Bacteroidales</taxon>
        <taxon>Tannerellaceae</taxon>
        <taxon>Parabacteroides</taxon>
    </lineage>
</organism>
<dbReference type="PANTHER" id="PTHR33307">
    <property type="entry name" value="ALPHA-RHAMNOSIDASE (EUROFUNG)"/>
    <property type="match status" value="1"/>
</dbReference>